<dbReference type="InterPro" id="IPR058407">
    <property type="entry name" value="DUF8094"/>
</dbReference>
<evidence type="ECO:0000313" key="4">
    <source>
        <dbReference type="Proteomes" id="UP000067689"/>
    </source>
</evidence>
<dbReference type="KEGG" id="aer:AERYTH_06845"/>
<evidence type="ECO:0000256" key="1">
    <source>
        <dbReference type="SAM" id="SignalP"/>
    </source>
</evidence>
<accession>A0A0U4C8E8</accession>
<evidence type="ECO:0000259" key="2">
    <source>
        <dbReference type="Pfam" id="PF26366"/>
    </source>
</evidence>
<organism evidence="3 4">
    <name type="scientific">Aeromicrobium erythreum</name>
    <dbReference type="NCBI Taxonomy" id="2041"/>
    <lineage>
        <taxon>Bacteria</taxon>
        <taxon>Bacillati</taxon>
        <taxon>Actinomycetota</taxon>
        <taxon>Actinomycetes</taxon>
        <taxon>Propionibacteriales</taxon>
        <taxon>Nocardioidaceae</taxon>
        <taxon>Aeromicrobium</taxon>
    </lineage>
</organism>
<dbReference type="PROSITE" id="PS51257">
    <property type="entry name" value="PROKAR_LIPOPROTEIN"/>
    <property type="match status" value="1"/>
</dbReference>
<dbReference type="STRING" id="2041.AERYTH_06845"/>
<gene>
    <name evidence="3" type="ORF">AERYTH_06845</name>
</gene>
<dbReference type="OrthoDB" id="3510378at2"/>
<dbReference type="PATRIC" id="fig|2041.4.peg.1435"/>
<sequence length="320" mass="34656">MSRRSAPFVLLLACVLALTSCTVPRPRDDRPASTVPIDRAGVEQVLSRYDQVREAAAKLLDPKPLSTVESGAVLAIDTGSFDVAQRLSRGVGSDGTSDQVERLAVPRFTAYPLWFVVEVRDRAAKVNRVQVFERGSAVDPWFLVASPETVLSTRLPDLRERDGAALTVDPRSATGMSMSPQQAADRYAAALEDPSTAAARTIENDDFRAQMRTAARRNAALDGVRFGQTWKAEKVTHALRTADGGALVFATLERVDSYRVRDGIQVTWPDDSPQKALLESGVSSSGRLRYLHQVLVEIPGGSGRPRVIGQYGGVVEAEGP</sequence>
<dbReference type="Proteomes" id="UP000067689">
    <property type="component" value="Chromosome"/>
</dbReference>
<feature type="signal peptide" evidence="1">
    <location>
        <begin position="1"/>
        <end position="19"/>
    </location>
</feature>
<evidence type="ECO:0000313" key="3">
    <source>
        <dbReference type="EMBL" id="ALX04427.1"/>
    </source>
</evidence>
<keyword evidence="1" id="KW-0732">Signal</keyword>
<dbReference type="RefSeq" id="WP_067856358.1">
    <property type="nucleotide sequence ID" value="NZ_CP011502.1"/>
</dbReference>
<keyword evidence="4" id="KW-1185">Reference proteome</keyword>
<feature type="domain" description="DUF8094" evidence="2">
    <location>
        <begin position="43"/>
        <end position="319"/>
    </location>
</feature>
<dbReference type="Pfam" id="PF26366">
    <property type="entry name" value="DUF8094"/>
    <property type="match status" value="1"/>
</dbReference>
<dbReference type="EMBL" id="CP011502">
    <property type="protein sequence ID" value="ALX04427.1"/>
    <property type="molecule type" value="Genomic_DNA"/>
</dbReference>
<dbReference type="AlphaFoldDB" id="A0A0U4C8E8"/>
<feature type="chain" id="PRO_5039603545" description="DUF8094 domain-containing protein" evidence="1">
    <location>
        <begin position="20"/>
        <end position="320"/>
    </location>
</feature>
<protein>
    <recommendedName>
        <fullName evidence="2">DUF8094 domain-containing protein</fullName>
    </recommendedName>
</protein>
<reference evidence="3 4" key="1">
    <citation type="journal article" date="1991" name="Int. J. Syst. Bacteriol.">
        <title>Description of the erythromycin-producing bacterium Arthrobacter sp. strain NRRL B-3381 as Aeromicrobium erythreum gen. nov., sp. nov.</title>
        <authorList>
            <person name="Miller E.S."/>
            <person name="Woese C.R."/>
            <person name="Brenner S."/>
        </authorList>
    </citation>
    <scope>NUCLEOTIDE SEQUENCE [LARGE SCALE GENOMIC DNA]</scope>
    <source>
        <strain evidence="3 4">AR18</strain>
    </source>
</reference>
<name>A0A0U4C8E8_9ACTN</name>
<proteinExistence type="predicted"/>